<proteinExistence type="predicted"/>
<organism evidence="1 2">
    <name type="scientific">Paragonimus heterotremus</name>
    <dbReference type="NCBI Taxonomy" id="100268"/>
    <lineage>
        <taxon>Eukaryota</taxon>
        <taxon>Metazoa</taxon>
        <taxon>Spiralia</taxon>
        <taxon>Lophotrochozoa</taxon>
        <taxon>Platyhelminthes</taxon>
        <taxon>Trematoda</taxon>
        <taxon>Digenea</taxon>
        <taxon>Plagiorchiida</taxon>
        <taxon>Troglotremata</taxon>
        <taxon>Troglotrematidae</taxon>
        <taxon>Paragonimus</taxon>
    </lineage>
</organism>
<evidence type="ECO:0000313" key="1">
    <source>
        <dbReference type="EMBL" id="KAF5400647.1"/>
    </source>
</evidence>
<accession>A0A8J4TEN0</accession>
<dbReference type="PANTHER" id="PTHR47331">
    <property type="entry name" value="PHD-TYPE DOMAIN-CONTAINING PROTEIN"/>
    <property type="match status" value="1"/>
</dbReference>
<gene>
    <name evidence="1" type="ORF">PHET_05627</name>
</gene>
<evidence type="ECO:0000313" key="2">
    <source>
        <dbReference type="Proteomes" id="UP000748531"/>
    </source>
</evidence>
<protein>
    <submittedName>
        <fullName evidence="1">Uncharacterized protein</fullName>
    </submittedName>
</protein>
<reference evidence="1" key="1">
    <citation type="submission" date="2019-05" db="EMBL/GenBank/DDBJ databases">
        <title>Annotation for the trematode Paragonimus heterotremus.</title>
        <authorList>
            <person name="Choi Y.-J."/>
        </authorList>
    </citation>
    <scope>NUCLEOTIDE SEQUENCE</scope>
    <source>
        <strain evidence="1">LC</strain>
    </source>
</reference>
<sequence>MPLGHYNIRPNQLFSTIFTVASSLQKHAVDGPMATRETPASRPQVALTIVPIVLRHAGRSIHSCAFMDSGSDATLTRQSLVKRLGLTGRPKRPRVLNQLSTLISTGLEFDVCRFEDGCTFKRGLDSQKAVGNVHSDIKRLHNMEFVDSTSGKERDMSIEDQDTLIKLKDGQYEIGLPWRTGPLLLPDSRCAVLQHLQTLRTRLQRDRGLLANYCCL</sequence>
<name>A0A8J4TEN0_9TREM</name>
<comment type="caution">
    <text evidence="1">The sequence shown here is derived from an EMBL/GenBank/DDBJ whole genome shotgun (WGS) entry which is preliminary data.</text>
</comment>
<dbReference type="PANTHER" id="PTHR47331:SF1">
    <property type="entry name" value="GAG-LIKE PROTEIN"/>
    <property type="match status" value="1"/>
</dbReference>
<dbReference type="Proteomes" id="UP000748531">
    <property type="component" value="Unassembled WGS sequence"/>
</dbReference>
<dbReference type="OrthoDB" id="10050666at2759"/>
<dbReference type="EMBL" id="LUCH01003021">
    <property type="protein sequence ID" value="KAF5400647.1"/>
    <property type="molecule type" value="Genomic_DNA"/>
</dbReference>
<keyword evidence="2" id="KW-1185">Reference proteome</keyword>
<dbReference type="AlphaFoldDB" id="A0A8J4TEN0"/>